<evidence type="ECO:0000256" key="7">
    <source>
        <dbReference type="SAM" id="MobiDB-lite"/>
    </source>
</evidence>
<evidence type="ECO:0000256" key="5">
    <source>
        <dbReference type="ARBA" id="ARBA00023136"/>
    </source>
</evidence>
<evidence type="ECO:0000256" key="6">
    <source>
        <dbReference type="RuleBase" id="RU363132"/>
    </source>
</evidence>
<comment type="subcellular location">
    <subcellularLocation>
        <location evidence="1 6">Endoplasmic reticulum membrane</location>
        <topology evidence="1 6">Multi-pass membrane protein</topology>
    </subcellularLocation>
</comment>
<accession>A0AAD5RT00</accession>
<reference evidence="9" key="1">
    <citation type="submission" date="2022-07" db="EMBL/GenBank/DDBJ databases">
        <title>Draft genome sequence of Zalerion maritima ATCC 34329, a (micro)plastics degrading marine fungus.</title>
        <authorList>
            <person name="Paco A."/>
            <person name="Goncalves M.F.M."/>
            <person name="Rocha-Santos T.A.P."/>
            <person name="Alves A."/>
        </authorList>
    </citation>
    <scope>NUCLEOTIDE SEQUENCE</scope>
    <source>
        <strain evidence="9">ATCC 34329</strain>
    </source>
</reference>
<feature type="region of interest" description="Disordered" evidence="7">
    <location>
        <begin position="268"/>
        <end position="317"/>
    </location>
</feature>
<organism evidence="9 10">
    <name type="scientific">Zalerion maritima</name>
    <dbReference type="NCBI Taxonomy" id="339359"/>
    <lineage>
        <taxon>Eukaryota</taxon>
        <taxon>Fungi</taxon>
        <taxon>Dikarya</taxon>
        <taxon>Ascomycota</taxon>
        <taxon>Pezizomycotina</taxon>
        <taxon>Sordariomycetes</taxon>
        <taxon>Lulworthiomycetidae</taxon>
        <taxon>Lulworthiales</taxon>
        <taxon>Lulworthiaceae</taxon>
        <taxon>Zalerion</taxon>
    </lineage>
</organism>
<evidence type="ECO:0000313" key="10">
    <source>
        <dbReference type="Proteomes" id="UP001201980"/>
    </source>
</evidence>
<dbReference type="InterPro" id="IPR003388">
    <property type="entry name" value="Reticulon"/>
</dbReference>
<keyword evidence="3 6" id="KW-0256">Endoplasmic reticulum</keyword>
<evidence type="ECO:0000313" key="9">
    <source>
        <dbReference type="EMBL" id="KAJ2902599.1"/>
    </source>
</evidence>
<feature type="region of interest" description="Disordered" evidence="7">
    <location>
        <begin position="1"/>
        <end position="54"/>
    </location>
</feature>
<feature type="compositionally biased region" description="Polar residues" evidence="7">
    <location>
        <begin position="28"/>
        <end position="54"/>
    </location>
</feature>
<evidence type="ECO:0000256" key="2">
    <source>
        <dbReference type="ARBA" id="ARBA00022692"/>
    </source>
</evidence>
<evidence type="ECO:0000256" key="3">
    <source>
        <dbReference type="ARBA" id="ARBA00022824"/>
    </source>
</evidence>
<feature type="transmembrane region" description="Helical" evidence="6">
    <location>
        <begin position="193"/>
        <end position="211"/>
    </location>
</feature>
<feature type="transmembrane region" description="Helical" evidence="6">
    <location>
        <begin position="77"/>
        <end position="95"/>
    </location>
</feature>
<keyword evidence="4 6" id="KW-1133">Transmembrane helix</keyword>
<dbReference type="EMBL" id="JAKWBI020000108">
    <property type="protein sequence ID" value="KAJ2902599.1"/>
    <property type="molecule type" value="Genomic_DNA"/>
</dbReference>
<feature type="compositionally biased region" description="Basic and acidic residues" evidence="7">
    <location>
        <begin position="293"/>
        <end position="311"/>
    </location>
</feature>
<evidence type="ECO:0000256" key="4">
    <source>
        <dbReference type="ARBA" id="ARBA00022989"/>
    </source>
</evidence>
<evidence type="ECO:0000256" key="1">
    <source>
        <dbReference type="ARBA" id="ARBA00004477"/>
    </source>
</evidence>
<dbReference type="AlphaFoldDB" id="A0AAD5RT00"/>
<dbReference type="Proteomes" id="UP001201980">
    <property type="component" value="Unassembled WGS sequence"/>
</dbReference>
<sequence>MAEPATTNGNTAPSTMDSVKNGPLAQSVKDQTSKTTGELSNLAATRKTPSNPAATGQPLTHYHSFFSSLLAWDNPRASAIAYASVVSFIFAVRYLDLIRYGLKLTWITLLATVTAEVLGKAIMGTGLATSFRPRKYITVSEETLNSMIGDVHELVNFFMIEAQRIAFVENVLASSAAFVAAFLSYYLVKIVPYWGLALIGVTTAFFVPLVYTSNQELIDGQLKHAGEILDAQTRQMREVAGKHTAHATEVSKQYLGDYTTKAQAMLRGRSASPEALSKPAKKEYQDTDFPAPPKDEPAKEESAVPGEKKEEEEPLLS</sequence>
<dbReference type="PROSITE" id="PS50845">
    <property type="entry name" value="RETICULON"/>
    <property type="match status" value="1"/>
</dbReference>
<evidence type="ECO:0000259" key="8">
    <source>
        <dbReference type="PROSITE" id="PS50845"/>
    </source>
</evidence>
<feature type="compositionally biased region" description="Polar residues" evidence="7">
    <location>
        <begin position="1"/>
        <end position="18"/>
    </location>
</feature>
<keyword evidence="5 6" id="KW-0472">Membrane</keyword>
<proteinExistence type="predicted"/>
<protein>
    <recommendedName>
        <fullName evidence="6">Reticulon-like protein</fullName>
    </recommendedName>
</protein>
<dbReference type="Pfam" id="PF02453">
    <property type="entry name" value="Reticulon"/>
    <property type="match status" value="1"/>
</dbReference>
<comment type="caution">
    <text evidence="9">The sequence shown here is derived from an EMBL/GenBank/DDBJ whole genome shotgun (WGS) entry which is preliminary data.</text>
</comment>
<gene>
    <name evidence="9" type="ORF">MKZ38_000360</name>
</gene>
<dbReference type="GO" id="GO:0005789">
    <property type="term" value="C:endoplasmic reticulum membrane"/>
    <property type="evidence" value="ECO:0007669"/>
    <property type="project" value="UniProtKB-SubCell"/>
</dbReference>
<name>A0AAD5RT00_9PEZI</name>
<feature type="domain" description="Reticulon" evidence="8">
    <location>
        <begin position="66"/>
        <end position="263"/>
    </location>
</feature>
<feature type="transmembrane region" description="Helical" evidence="6">
    <location>
        <begin position="167"/>
        <end position="187"/>
    </location>
</feature>
<keyword evidence="2 6" id="KW-0812">Transmembrane</keyword>
<keyword evidence="10" id="KW-1185">Reference proteome</keyword>